<dbReference type="OrthoDB" id="108192at2"/>
<protein>
    <recommendedName>
        <fullName evidence="3">Circularly permuted type 2 ATP-grasp protein</fullName>
    </recommendedName>
</protein>
<evidence type="ECO:0008006" key="3">
    <source>
        <dbReference type="Google" id="ProtNLM"/>
    </source>
</evidence>
<dbReference type="Proteomes" id="UP000182409">
    <property type="component" value="Unassembled WGS sequence"/>
</dbReference>
<evidence type="ECO:0000313" key="2">
    <source>
        <dbReference type="Proteomes" id="UP000182409"/>
    </source>
</evidence>
<sequence>MIPSLRLDFNARFTDEKYRKLRAELDRSTRSAIDLRVSETPVFLPEAMVAEMVKAGADMTHQLVGNTEYLRMAEETIPPAFRVAHTDAHPNFMTADFGLVREADGSLTPRLVELQAFPSVYGYQAVLGECYRHAFDLDPSLNRFIGVDEEQYWEAMRHVVVGNHAPENVILMEVTPGEQKTLPDFRVHEDRLAIRTVDITHVRQRGPKLFYDRDGVETPIERIYNRAIVDEMLRKNIKPGFDLTADPDVGWAGHPNWYFMISKFSIPFLEHPSVPPSVFLDEWMRGKHRDRLPSDRGEWILKPLFSFAGKGIEFAPSEELLQSIPAEQRRDYLLQQRMHFASTVETPFGPTQAEIRILYIWPDDGDLRAINTLVRLGRGKMMGVDHNRNQLWVGGSAGFIQT</sequence>
<dbReference type="EMBL" id="FNSD01000001">
    <property type="protein sequence ID" value="SEC59773.1"/>
    <property type="molecule type" value="Genomic_DNA"/>
</dbReference>
<name>A0A1H4TTE0_9BACT</name>
<evidence type="ECO:0000313" key="1">
    <source>
        <dbReference type="EMBL" id="SEC59773.1"/>
    </source>
</evidence>
<proteinExistence type="predicted"/>
<gene>
    <name evidence="1" type="ORF">SAMN05443244_3856</name>
</gene>
<organism evidence="1 2">
    <name type="scientific">Terriglobus roseus</name>
    <dbReference type="NCBI Taxonomy" id="392734"/>
    <lineage>
        <taxon>Bacteria</taxon>
        <taxon>Pseudomonadati</taxon>
        <taxon>Acidobacteriota</taxon>
        <taxon>Terriglobia</taxon>
        <taxon>Terriglobales</taxon>
        <taxon>Acidobacteriaceae</taxon>
        <taxon>Terriglobus</taxon>
    </lineage>
</organism>
<accession>A0A1H4TTE0</accession>
<dbReference type="AlphaFoldDB" id="A0A1H4TTE0"/>
<dbReference type="RefSeq" id="WP_074656166.1">
    <property type="nucleotide sequence ID" value="NZ_FNSD01000001.1"/>
</dbReference>
<reference evidence="1 2" key="1">
    <citation type="submission" date="2016-10" db="EMBL/GenBank/DDBJ databases">
        <authorList>
            <person name="de Groot N.N."/>
        </authorList>
    </citation>
    <scope>NUCLEOTIDE SEQUENCE [LARGE SCALE GENOMIC DNA]</scope>
    <source>
        <strain evidence="1 2">AB35.6</strain>
    </source>
</reference>